<organism evidence="2 3">
    <name type="scientific">Botrimarina colliarenosi</name>
    <dbReference type="NCBI Taxonomy" id="2528001"/>
    <lineage>
        <taxon>Bacteria</taxon>
        <taxon>Pseudomonadati</taxon>
        <taxon>Planctomycetota</taxon>
        <taxon>Planctomycetia</taxon>
        <taxon>Pirellulales</taxon>
        <taxon>Lacipirellulaceae</taxon>
        <taxon>Botrimarina</taxon>
    </lineage>
</organism>
<evidence type="ECO:0000313" key="2">
    <source>
        <dbReference type="EMBL" id="TWT99365.1"/>
    </source>
</evidence>
<dbReference type="Pfam" id="PF10135">
    <property type="entry name" value="Rod-binding"/>
    <property type="match status" value="1"/>
</dbReference>
<feature type="domain" description="Flagellar protein FlgJ N-terminal" evidence="1">
    <location>
        <begin position="58"/>
        <end position="106"/>
    </location>
</feature>
<dbReference type="AlphaFoldDB" id="A0A5C6AJL1"/>
<keyword evidence="2" id="KW-0969">Cilium</keyword>
<evidence type="ECO:0000259" key="1">
    <source>
        <dbReference type="Pfam" id="PF10135"/>
    </source>
</evidence>
<evidence type="ECO:0000313" key="3">
    <source>
        <dbReference type="Proteomes" id="UP000317421"/>
    </source>
</evidence>
<accession>A0A5C6AJL1</accession>
<dbReference type="EMBL" id="SJPR01000001">
    <property type="protein sequence ID" value="TWT99365.1"/>
    <property type="molecule type" value="Genomic_DNA"/>
</dbReference>
<dbReference type="OrthoDB" id="280272at2"/>
<dbReference type="RefSeq" id="WP_146441956.1">
    <property type="nucleotide sequence ID" value="NZ_SJPR01000001.1"/>
</dbReference>
<sequence length="133" mass="14150">MTSPVSLASLTAASPARAPVQLTAGANHQGDGTVEKAEELKEAFTQFVGETFFGQMLKAMRSSVGEPAYFHGGMAEEQFQSQLDAQMSQEMAQSGGGQFADGMFRQQFPDEAALLDASQETSGLAALNGLRRR</sequence>
<gene>
    <name evidence="2" type="ORF">Pla108_03020</name>
</gene>
<keyword evidence="3" id="KW-1185">Reference proteome</keyword>
<name>A0A5C6AJL1_9BACT</name>
<protein>
    <submittedName>
        <fullName evidence="2">Flagellar rod assembly protein/muramidase FlgJ</fullName>
    </submittedName>
</protein>
<dbReference type="Proteomes" id="UP000317421">
    <property type="component" value="Unassembled WGS sequence"/>
</dbReference>
<comment type="caution">
    <text evidence="2">The sequence shown here is derived from an EMBL/GenBank/DDBJ whole genome shotgun (WGS) entry which is preliminary data.</text>
</comment>
<proteinExistence type="predicted"/>
<reference evidence="2 3" key="1">
    <citation type="submission" date="2019-02" db="EMBL/GenBank/DDBJ databases">
        <title>Deep-cultivation of Planctomycetes and their phenomic and genomic characterization uncovers novel biology.</title>
        <authorList>
            <person name="Wiegand S."/>
            <person name="Jogler M."/>
            <person name="Boedeker C."/>
            <person name="Pinto D."/>
            <person name="Vollmers J."/>
            <person name="Rivas-Marin E."/>
            <person name="Kohn T."/>
            <person name="Peeters S.H."/>
            <person name="Heuer A."/>
            <person name="Rast P."/>
            <person name="Oberbeckmann S."/>
            <person name="Bunk B."/>
            <person name="Jeske O."/>
            <person name="Meyerdierks A."/>
            <person name="Storesund J.E."/>
            <person name="Kallscheuer N."/>
            <person name="Luecker S."/>
            <person name="Lage O.M."/>
            <person name="Pohl T."/>
            <person name="Merkel B.J."/>
            <person name="Hornburger P."/>
            <person name="Mueller R.-W."/>
            <person name="Bruemmer F."/>
            <person name="Labrenz M."/>
            <person name="Spormann A.M."/>
            <person name="Op Den Camp H."/>
            <person name="Overmann J."/>
            <person name="Amann R."/>
            <person name="Jetten M.S.M."/>
            <person name="Mascher T."/>
            <person name="Medema M.H."/>
            <person name="Devos D.P."/>
            <person name="Kaster A.-K."/>
            <person name="Ovreas L."/>
            <person name="Rohde M."/>
            <person name="Galperin M.Y."/>
            <person name="Jogler C."/>
        </authorList>
    </citation>
    <scope>NUCLEOTIDE SEQUENCE [LARGE SCALE GENOMIC DNA]</scope>
    <source>
        <strain evidence="2 3">Pla108</strain>
    </source>
</reference>
<keyword evidence="2" id="KW-0966">Cell projection</keyword>
<dbReference type="InterPro" id="IPR019301">
    <property type="entry name" value="Flagellar_prot_FlgJ_N"/>
</dbReference>
<keyword evidence="2" id="KW-0282">Flagellum</keyword>